<proteinExistence type="predicted"/>
<dbReference type="EMBL" id="JEOB01000002">
    <property type="protein sequence ID" value="EXM40311.1"/>
    <property type="molecule type" value="Genomic_DNA"/>
</dbReference>
<evidence type="ECO:0000313" key="1">
    <source>
        <dbReference type="EMBL" id="EXM40311.1"/>
    </source>
</evidence>
<gene>
    <name evidence="1" type="ORF">RASY3_09855</name>
</gene>
<name>A0A011VYB7_RUMAL</name>
<sequence length="61" mass="7178">MLRMLQRLVHRETAVQPVMNPKLDGRLTATACLRLPEQGLWQTILQRRELRGIVKLRKSKE</sequence>
<protein>
    <submittedName>
        <fullName evidence="1">Uncharacterized protein</fullName>
    </submittedName>
</protein>
<dbReference type="AlphaFoldDB" id="A0A011VYB7"/>
<reference evidence="1 2" key="1">
    <citation type="submission" date="2013-06" db="EMBL/GenBank/DDBJ databases">
        <title>Rumen cellulosomics: divergent fiber-degrading strategies revealed by comparative genome-wide analysis of six Ruminococcal strains.</title>
        <authorList>
            <person name="Dassa B."/>
            <person name="Borovok I."/>
            <person name="Lamed R."/>
            <person name="Flint H."/>
            <person name="Yeoman C.J."/>
            <person name="White B."/>
            <person name="Bayer E.A."/>
        </authorList>
    </citation>
    <scope>NUCLEOTIDE SEQUENCE [LARGE SCALE GENOMIC DNA]</scope>
    <source>
        <strain evidence="1 2">SY3</strain>
    </source>
</reference>
<accession>A0A011VYB7</accession>
<keyword evidence="2" id="KW-1185">Reference proteome</keyword>
<comment type="caution">
    <text evidence="1">The sequence shown here is derived from an EMBL/GenBank/DDBJ whole genome shotgun (WGS) entry which is preliminary data.</text>
</comment>
<organism evidence="1 2">
    <name type="scientific">Ruminococcus albus SY3</name>
    <dbReference type="NCBI Taxonomy" id="1341156"/>
    <lineage>
        <taxon>Bacteria</taxon>
        <taxon>Bacillati</taxon>
        <taxon>Bacillota</taxon>
        <taxon>Clostridia</taxon>
        <taxon>Eubacteriales</taxon>
        <taxon>Oscillospiraceae</taxon>
        <taxon>Ruminococcus</taxon>
    </lineage>
</organism>
<evidence type="ECO:0000313" key="2">
    <source>
        <dbReference type="Proteomes" id="UP000021369"/>
    </source>
</evidence>
<dbReference type="Proteomes" id="UP000021369">
    <property type="component" value="Unassembled WGS sequence"/>
</dbReference>